<accession>A0A2N9HTJ3</accession>
<keyword evidence="1" id="KW-1133">Transmembrane helix</keyword>
<evidence type="ECO:0000256" key="1">
    <source>
        <dbReference type="SAM" id="Phobius"/>
    </source>
</evidence>
<keyword evidence="1" id="KW-0472">Membrane</keyword>
<evidence type="ECO:0000313" key="2">
    <source>
        <dbReference type="EMBL" id="SPD17356.1"/>
    </source>
</evidence>
<name>A0A2N9HTJ3_FAGSY</name>
<dbReference type="AlphaFoldDB" id="A0A2N9HTJ3"/>
<protein>
    <submittedName>
        <fullName evidence="2">Uncharacterized protein</fullName>
    </submittedName>
</protein>
<sequence length="138" mass="14785">MPLSPLHRPISVPLTATDRLHDNLPQRIHKQGYSTLGGSVISSLNQGCSTLGASSLAARNEVVPLLVALFLVARIGVVPLLVALSLTARIEDIGVGIVWLFLGSCYRVSRIPYSSLSDSFDPRGNILSELLSIVHGLF</sequence>
<proteinExistence type="predicted"/>
<keyword evidence="1" id="KW-0812">Transmembrane</keyword>
<gene>
    <name evidence="2" type="ORF">FSB_LOCUS45238</name>
</gene>
<dbReference type="EMBL" id="OIVN01004445">
    <property type="protein sequence ID" value="SPD17356.1"/>
    <property type="molecule type" value="Genomic_DNA"/>
</dbReference>
<organism evidence="2">
    <name type="scientific">Fagus sylvatica</name>
    <name type="common">Beechnut</name>
    <dbReference type="NCBI Taxonomy" id="28930"/>
    <lineage>
        <taxon>Eukaryota</taxon>
        <taxon>Viridiplantae</taxon>
        <taxon>Streptophyta</taxon>
        <taxon>Embryophyta</taxon>
        <taxon>Tracheophyta</taxon>
        <taxon>Spermatophyta</taxon>
        <taxon>Magnoliopsida</taxon>
        <taxon>eudicotyledons</taxon>
        <taxon>Gunneridae</taxon>
        <taxon>Pentapetalae</taxon>
        <taxon>rosids</taxon>
        <taxon>fabids</taxon>
        <taxon>Fagales</taxon>
        <taxon>Fagaceae</taxon>
        <taxon>Fagus</taxon>
    </lineage>
</organism>
<feature type="transmembrane region" description="Helical" evidence="1">
    <location>
        <begin position="62"/>
        <end position="87"/>
    </location>
</feature>
<reference evidence="2" key="1">
    <citation type="submission" date="2018-02" db="EMBL/GenBank/DDBJ databases">
        <authorList>
            <person name="Cohen D.B."/>
            <person name="Kent A.D."/>
        </authorList>
    </citation>
    <scope>NUCLEOTIDE SEQUENCE</scope>
</reference>